<evidence type="ECO:0000256" key="1">
    <source>
        <dbReference type="SAM" id="MobiDB-lite"/>
    </source>
</evidence>
<name>A0A5B7GR94_PORTR</name>
<organism evidence="2 3">
    <name type="scientific">Portunus trituberculatus</name>
    <name type="common">Swimming crab</name>
    <name type="synonym">Neptunus trituberculatus</name>
    <dbReference type="NCBI Taxonomy" id="210409"/>
    <lineage>
        <taxon>Eukaryota</taxon>
        <taxon>Metazoa</taxon>
        <taxon>Ecdysozoa</taxon>
        <taxon>Arthropoda</taxon>
        <taxon>Crustacea</taxon>
        <taxon>Multicrustacea</taxon>
        <taxon>Malacostraca</taxon>
        <taxon>Eumalacostraca</taxon>
        <taxon>Eucarida</taxon>
        <taxon>Decapoda</taxon>
        <taxon>Pleocyemata</taxon>
        <taxon>Brachyura</taxon>
        <taxon>Eubrachyura</taxon>
        <taxon>Portunoidea</taxon>
        <taxon>Portunidae</taxon>
        <taxon>Portuninae</taxon>
        <taxon>Portunus</taxon>
    </lineage>
</organism>
<keyword evidence="3" id="KW-1185">Reference proteome</keyword>
<feature type="compositionally biased region" description="Acidic residues" evidence="1">
    <location>
        <begin position="13"/>
        <end position="23"/>
    </location>
</feature>
<proteinExistence type="predicted"/>
<reference evidence="2 3" key="1">
    <citation type="submission" date="2019-05" db="EMBL/GenBank/DDBJ databases">
        <title>Another draft genome of Portunus trituberculatus and its Hox gene families provides insights of decapod evolution.</title>
        <authorList>
            <person name="Jeong J.-H."/>
            <person name="Song I."/>
            <person name="Kim S."/>
            <person name="Choi T."/>
            <person name="Kim D."/>
            <person name="Ryu S."/>
            <person name="Kim W."/>
        </authorList>
    </citation>
    <scope>NUCLEOTIDE SEQUENCE [LARGE SCALE GENOMIC DNA]</scope>
    <source>
        <tissue evidence="2">Muscle</tissue>
    </source>
</reference>
<evidence type="ECO:0000313" key="3">
    <source>
        <dbReference type="Proteomes" id="UP000324222"/>
    </source>
</evidence>
<protein>
    <submittedName>
        <fullName evidence="2">Uncharacterized protein</fullName>
    </submittedName>
</protein>
<dbReference type="Proteomes" id="UP000324222">
    <property type="component" value="Unassembled WGS sequence"/>
</dbReference>
<feature type="region of interest" description="Disordered" evidence="1">
    <location>
        <begin position="1"/>
        <end position="34"/>
    </location>
</feature>
<evidence type="ECO:0000313" key="2">
    <source>
        <dbReference type="EMBL" id="MPC62520.1"/>
    </source>
</evidence>
<sequence length="78" mass="8576">MFRLFGRRKSAAEEEETSDAVEATEEKPEEVSQDGFVLLDDPTQLNNGYGPPPGYTVGGANAFLPYGLEPRNNVTTQR</sequence>
<dbReference type="EMBL" id="VSRR010019774">
    <property type="protein sequence ID" value="MPC62520.1"/>
    <property type="molecule type" value="Genomic_DNA"/>
</dbReference>
<dbReference type="AlphaFoldDB" id="A0A5B7GR94"/>
<comment type="caution">
    <text evidence="2">The sequence shown here is derived from an EMBL/GenBank/DDBJ whole genome shotgun (WGS) entry which is preliminary data.</text>
</comment>
<dbReference type="OrthoDB" id="5959275at2759"/>
<accession>A0A5B7GR94</accession>
<gene>
    <name evidence="2" type="ORF">E2C01_056604</name>
</gene>